<dbReference type="InterPro" id="IPR010372">
    <property type="entry name" value="DNA_pol3_delta_N"/>
</dbReference>
<dbReference type="InterPro" id="IPR008921">
    <property type="entry name" value="DNA_pol3_clamp-load_cplx_C"/>
</dbReference>
<evidence type="ECO:0000256" key="3">
    <source>
        <dbReference type="ARBA" id="ARBA00022679"/>
    </source>
</evidence>
<keyword evidence="6" id="KW-0239">DNA-directed DNA polymerase</keyword>
<evidence type="ECO:0000313" key="12">
    <source>
        <dbReference type="Proteomes" id="UP001370348"/>
    </source>
</evidence>
<dbReference type="Gene3D" id="1.20.272.10">
    <property type="match status" value="1"/>
</dbReference>
<comment type="catalytic activity">
    <reaction evidence="8">
        <text>DNA(n) + a 2'-deoxyribonucleoside 5'-triphosphate = DNA(n+1) + diphosphate</text>
        <dbReference type="Rhea" id="RHEA:22508"/>
        <dbReference type="Rhea" id="RHEA-COMP:17339"/>
        <dbReference type="Rhea" id="RHEA-COMP:17340"/>
        <dbReference type="ChEBI" id="CHEBI:33019"/>
        <dbReference type="ChEBI" id="CHEBI:61560"/>
        <dbReference type="ChEBI" id="CHEBI:173112"/>
        <dbReference type="EC" id="2.7.7.7"/>
    </reaction>
</comment>
<keyword evidence="3 11" id="KW-0808">Transferase</keyword>
<dbReference type="NCBIfam" id="TIGR01128">
    <property type="entry name" value="holA"/>
    <property type="match status" value="1"/>
</dbReference>
<dbReference type="SUPFAM" id="SSF48019">
    <property type="entry name" value="post-AAA+ oligomerization domain-like"/>
    <property type="match status" value="1"/>
</dbReference>
<accession>A0ABZ2M2L0</accession>
<evidence type="ECO:0000256" key="1">
    <source>
        <dbReference type="ARBA" id="ARBA00012417"/>
    </source>
</evidence>
<keyword evidence="12" id="KW-1185">Reference proteome</keyword>
<evidence type="ECO:0000256" key="2">
    <source>
        <dbReference type="ARBA" id="ARBA00017703"/>
    </source>
</evidence>
<dbReference type="GO" id="GO:0003887">
    <property type="term" value="F:DNA-directed DNA polymerase activity"/>
    <property type="evidence" value="ECO:0007669"/>
    <property type="project" value="UniProtKB-EC"/>
</dbReference>
<evidence type="ECO:0000256" key="5">
    <source>
        <dbReference type="ARBA" id="ARBA00022705"/>
    </source>
</evidence>
<keyword evidence="4 11" id="KW-0548">Nucleotidyltransferase</keyword>
<dbReference type="PANTHER" id="PTHR34388:SF1">
    <property type="entry name" value="DNA POLYMERASE III SUBUNIT DELTA"/>
    <property type="match status" value="1"/>
</dbReference>
<dbReference type="InterPro" id="IPR048466">
    <property type="entry name" value="DNA_pol3_delta-like_C"/>
</dbReference>
<evidence type="ECO:0000259" key="9">
    <source>
        <dbReference type="Pfam" id="PF06144"/>
    </source>
</evidence>
<dbReference type="SUPFAM" id="SSF52540">
    <property type="entry name" value="P-loop containing nucleoside triphosphate hydrolases"/>
    <property type="match status" value="1"/>
</dbReference>
<dbReference type="Gene3D" id="1.10.8.60">
    <property type="match status" value="1"/>
</dbReference>
<dbReference type="CDD" id="cd18138">
    <property type="entry name" value="HLD_clamp_pol_III_delta"/>
    <property type="match status" value="1"/>
</dbReference>
<name>A0ABZ2M2L0_9BACT</name>
<protein>
    <recommendedName>
        <fullName evidence="2">DNA polymerase III subunit delta</fullName>
        <ecNumber evidence="1">2.7.7.7</ecNumber>
    </recommendedName>
</protein>
<reference evidence="11 12" key="1">
    <citation type="submission" date="2021-12" db="EMBL/GenBank/DDBJ databases">
        <title>Discovery of the Pendulisporaceae a myxobacterial family with distinct sporulation behavior and unique specialized metabolism.</title>
        <authorList>
            <person name="Garcia R."/>
            <person name="Popoff A."/>
            <person name="Bader C.D."/>
            <person name="Loehr J."/>
            <person name="Walesch S."/>
            <person name="Walt C."/>
            <person name="Boldt J."/>
            <person name="Bunk B."/>
            <person name="Haeckl F.J.F.P.J."/>
            <person name="Gunesch A.P."/>
            <person name="Birkelbach J."/>
            <person name="Nuebel U."/>
            <person name="Pietschmann T."/>
            <person name="Bach T."/>
            <person name="Mueller R."/>
        </authorList>
    </citation>
    <scope>NUCLEOTIDE SEQUENCE [LARGE SCALE GENOMIC DNA]</scope>
    <source>
        <strain evidence="11 12">MSr11954</strain>
    </source>
</reference>
<dbReference type="EC" id="2.7.7.7" evidence="1"/>
<proteinExistence type="inferred from homology"/>
<feature type="domain" description="DNA polymerase III delta subunit-like C-terminal" evidence="10">
    <location>
        <begin position="225"/>
        <end position="343"/>
    </location>
</feature>
<evidence type="ECO:0000259" key="10">
    <source>
        <dbReference type="Pfam" id="PF21694"/>
    </source>
</evidence>
<dbReference type="Gene3D" id="3.40.50.300">
    <property type="entry name" value="P-loop containing nucleotide triphosphate hydrolases"/>
    <property type="match status" value="1"/>
</dbReference>
<dbReference type="Proteomes" id="UP001370348">
    <property type="component" value="Chromosome"/>
</dbReference>
<dbReference type="Pfam" id="PF21694">
    <property type="entry name" value="DNA_pol3_delta_C"/>
    <property type="match status" value="1"/>
</dbReference>
<dbReference type="RefSeq" id="WP_394826439.1">
    <property type="nucleotide sequence ID" value="NZ_CP089984.1"/>
</dbReference>
<feature type="domain" description="DNA polymerase III delta N-terminal" evidence="9">
    <location>
        <begin position="19"/>
        <end position="150"/>
    </location>
</feature>
<evidence type="ECO:0000256" key="8">
    <source>
        <dbReference type="ARBA" id="ARBA00049244"/>
    </source>
</evidence>
<gene>
    <name evidence="11" type="primary">holA</name>
    <name evidence="11" type="ORF">LZC94_05910</name>
</gene>
<keyword evidence="5" id="KW-0235">DNA replication</keyword>
<dbReference type="Pfam" id="PF06144">
    <property type="entry name" value="DNA_pol3_delta"/>
    <property type="match status" value="1"/>
</dbReference>
<sequence>MTPNEAIGQAKNGRLLALYVVVGEERFLRDEVVAALRTAALGNGVAAFNEDKFTAGEVDAEAVVGAARTVPMMAPKRFVLVRGIERWDSGSDSEGGSDASSVKKLAPLDRFAEYAGAPIDSTCLVLTGQKIDGRKRLSAIAKKQGFLVVCDVLGGRELPGWIRDRASARGNPIDPDVAELLAEIAGPELAHVNDAVERLALYAGEGKPITEDAVSACVARVRTADTWDLVAKVGARDLKGALAALADAYDPRDRGLPLLGALAWSIRQLARFQAATESGASTDEAARRAGVYQPFRARELAQRAKALRPKEMDRWLLVLAETDLALKGSRRPPQAILEDMLTRLCTAAGPRGRAQTGHS</sequence>
<evidence type="ECO:0000256" key="4">
    <source>
        <dbReference type="ARBA" id="ARBA00022695"/>
    </source>
</evidence>
<dbReference type="PANTHER" id="PTHR34388">
    <property type="entry name" value="DNA POLYMERASE III SUBUNIT DELTA"/>
    <property type="match status" value="1"/>
</dbReference>
<comment type="similarity">
    <text evidence="7">Belongs to the DNA polymerase HolA subunit family.</text>
</comment>
<dbReference type="InterPro" id="IPR027417">
    <property type="entry name" value="P-loop_NTPase"/>
</dbReference>
<evidence type="ECO:0000256" key="7">
    <source>
        <dbReference type="ARBA" id="ARBA00034754"/>
    </source>
</evidence>
<evidence type="ECO:0000256" key="6">
    <source>
        <dbReference type="ARBA" id="ARBA00022932"/>
    </source>
</evidence>
<evidence type="ECO:0000313" key="11">
    <source>
        <dbReference type="EMBL" id="WXB16810.1"/>
    </source>
</evidence>
<organism evidence="11 12">
    <name type="scientific">Pendulispora albinea</name>
    <dbReference type="NCBI Taxonomy" id="2741071"/>
    <lineage>
        <taxon>Bacteria</taxon>
        <taxon>Pseudomonadati</taxon>
        <taxon>Myxococcota</taxon>
        <taxon>Myxococcia</taxon>
        <taxon>Myxococcales</taxon>
        <taxon>Sorangiineae</taxon>
        <taxon>Pendulisporaceae</taxon>
        <taxon>Pendulispora</taxon>
    </lineage>
</organism>
<dbReference type="EMBL" id="CP089984">
    <property type="protein sequence ID" value="WXB16810.1"/>
    <property type="molecule type" value="Genomic_DNA"/>
</dbReference>
<dbReference type="InterPro" id="IPR005790">
    <property type="entry name" value="DNA_polIII_delta"/>
</dbReference>